<dbReference type="GO" id="GO:0005794">
    <property type="term" value="C:Golgi apparatus"/>
    <property type="evidence" value="ECO:0007669"/>
    <property type="project" value="TreeGrafter"/>
</dbReference>
<accession>A0AAE0RYC4</accession>
<dbReference type="AlphaFoldDB" id="A0AAE0RYC4"/>
<dbReference type="PANTHER" id="PTHR17985">
    <property type="entry name" value="SER/THR-RICH PROTEIN T10 IN DGCR REGION"/>
    <property type="match status" value="1"/>
</dbReference>
<keyword evidence="2" id="KW-1185">Reference proteome</keyword>
<organism evidence="1 2">
    <name type="scientific">Potamilus streckersoni</name>
    <dbReference type="NCBI Taxonomy" id="2493646"/>
    <lineage>
        <taxon>Eukaryota</taxon>
        <taxon>Metazoa</taxon>
        <taxon>Spiralia</taxon>
        <taxon>Lophotrochozoa</taxon>
        <taxon>Mollusca</taxon>
        <taxon>Bivalvia</taxon>
        <taxon>Autobranchia</taxon>
        <taxon>Heteroconchia</taxon>
        <taxon>Palaeoheterodonta</taxon>
        <taxon>Unionida</taxon>
        <taxon>Unionoidea</taxon>
        <taxon>Unionidae</taxon>
        <taxon>Ambleminae</taxon>
        <taxon>Lampsilini</taxon>
        <taxon>Potamilus</taxon>
    </lineage>
</organism>
<protein>
    <submittedName>
        <fullName evidence="1">Uncharacterized protein</fullName>
    </submittedName>
</protein>
<name>A0AAE0RYC4_9BIVA</name>
<reference evidence="1" key="3">
    <citation type="submission" date="2023-05" db="EMBL/GenBank/DDBJ databases">
        <authorList>
            <person name="Smith C.H."/>
        </authorList>
    </citation>
    <scope>NUCLEOTIDE SEQUENCE</scope>
    <source>
        <strain evidence="1">CHS0354</strain>
        <tissue evidence="1">Mantle</tissue>
    </source>
</reference>
<dbReference type="GO" id="GO:0007030">
    <property type="term" value="P:Golgi organization"/>
    <property type="evidence" value="ECO:0007669"/>
    <property type="project" value="TreeGrafter"/>
</dbReference>
<dbReference type="GO" id="GO:0009306">
    <property type="term" value="P:protein secretion"/>
    <property type="evidence" value="ECO:0007669"/>
    <property type="project" value="TreeGrafter"/>
</dbReference>
<evidence type="ECO:0000313" key="2">
    <source>
        <dbReference type="Proteomes" id="UP001195483"/>
    </source>
</evidence>
<dbReference type="Gene3D" id="3.40.50.1110">
    <property type="entry name" value="SGNH hydrolase"/>
    <property type="match status" value="1"/>
</dbReference>
<dbReference type="SUPFAM" id="SSF52266">
    <property type="entry name" value="SGNH hydrolase"/>
    <property type="match status" value="1"/>
</dbReference>
<dbReference type="InterPro" id="IPR008551">
    <property type="entry name" value="TANGO2"/>
</dbReference>
<sequence length="475" mass="54212">MCILFFYVDDEADNNGYRLILASNRDELWTRPTKSASFWGTSPDCIGGLDEEPGREGGTWLGISKEGKVAALLNILDILHPDKIGRGFLVRNFLTSKLSSSCYLRDVMKHREQYNLFHLVLIDLRPRMSIIDYYSNGDGHHNKSHHLPKGFHSFSNAEYGKCWQKEVAGKQKFIQIVKEHGKKTNKEILKTNLIQLLTDSLQHKDDPFLKSQYHKLGRPTEGEVLEQRSAIFVWSPSIQYGTRTNTIILVDKAGHCEYMERTLMTPVDVKKPGWSTFSTSFQLQLDCDFTKVVLYIGGNNACKETDLELFEELYDQLPTHIHKQNQCCHVALCEMAPRGDCDVNEVIQRLLSEWKCDVYKYRSFLDEEGQVMQHIFGKRDNIHLSAKGVTKNINGHSCSLVLQHITNFIQPCKPNVGQNSIRQYGQPYQLWNVITVVRPNIQHSNAGTDSPYNAISVVALDTKPKLKRFFGIGKG</sequence>
<proteinExistence type="predicted"/>
<reference evidence="1" key="2">
    <citation type="journal article" date="2021" name="Genome Biol. Evol.">
        <title>Developing a high-quality reference genome for a parasitic bivalve with doubly uniparental inheritance (Bivalvia: Unionida).</title>
        <authorList>
            <person name="Smith C.H."/>
        </authorList>
    </citation>
    <scope>NUCLEOTIDE SEQUENCE</scope>
    <source>
        <strain evidence="1">CHS0354</strain>
        <tissue evidence="1">Mantle</tissue>
    </source>
</reference>
<gene>
    <name evidence="1" type="ORF">CHS0354_003238</name>
</gene>
<evidence type="ECO:0000313" key="1">
    <source>
        <dbReference type="EMBL" id="KAK3581977.1"/>
    </source>
</evidence>
<dbReference type="Pfam" id="PF05742">
    <property type="entry name" value="TANGO2"/>
    <property type="match status" value="1"/>
</dbReference>
<comment type="caution">
    <text evidence="1">The sequence shown here is derived from an EMBL/GenBank/DDBJ whole genome shotgun (WGS) entry which is preliminary data.</text>
</comment>
<dbReference type="InterPro" id="IPR036514">
    <property type="entry name" value="SGNH_hydro_sf"/>
</dbReference>
<dbReference type="Proteomes" id="UP001195483">
    <property type="component" value="Unassembled WGS sequence"/>
</dbReference>
<dbReference type="PANTHER" id="PTHR17985:SF8">
    <property type="entry name" value="TRANSPORT AND GOLGI ORGANIZATION PROTEIN 2 HOMOLOG"/>
    <property type="match status" value="1"/>
</dbReference>
<reference evidence="1" key="1">
    <citation type="journal article" date="2021" name="Genome Biol. Evol.">
        <title>A High-Quality Reference Genome for a Parasitic Bivalve with Doubly Uniparental Inheritance (Bivalvia: Unionida).</title>
        <authorList>
            <person name="Smith C.H."/>
        </authorList>
    </citation>
    <scope>NUCLEOTIDE SEQUENCE</scope>
    <source>
        <strain evidence="1">CHS0354</strain>
    </source>
</reference>
<dbReference type="EMBL" id="JAEAOA010000265">
    <property type="protein sequence ID" value="KAK3581977.1"/>
    <property type="molecule type" value="Genomic_DNA"/>
</dbReference>